<sequence>MAASFNVNDLQVNFKSMLGMDHVGMVKMFKSLEESGVKVFLGVSGSVYEGALIEFFVSAKVITGTIVSTVANQKLVKTMDVFTEAFQLSTKGLVSFFELSAKSAAEMKALFFGTGVTFRPPIKKKDMKVEYRLLHDMVAMSLCAKSESFDVVTSEKLEMMVAISIGFKQAITKVRGVVEYNVVEAGEGRPWGVCSLASPKGLNNKFVLTYMKMNKVAAQAGETSKQSGDTTSENKFTVDGLQPLKNKPEQETIGEINWATHFLPKIDPASKGKQILEAFAWPNLVEEHCLQVPINFSQADFDAVLELKDVKRVVKSLDSKVYMVRDTQMYMKHDTAIFRIAFYKKIDEVVAIVNSSQMALEPSLFVNSQSTNNR</sequence>
<protein>
    <submittedName>
        <fullName evidence="2">Uncharacterized protein</fullName>
    </submittedName>
</protein>
<feature type="compositionally biased region" description="Polar residues" evidence="1">
    <location>
        <begin position="221"/>
        <end position="235"/>
    </location>
</feature>
<feature type="region of interest" description="Disordered" evidence="1">
    <location>
        <begin position="221"/>
        <end position="241"/>
    </location>
</feature>
<evidence type="ECO:0000313" key="3">
    <source>
        <dbReference type="Proteomes" id="UP000250235"/>
    </source>
</evidence>
<keyword evidence="3" id="KW-1185">Reference proteome</keyword>
<organism evidence="2 3">
    <name type="scientific">Dorcoceras hygrometricum</name>
    <dbReference type="NCBI Taxonomy" id="472368"/>
    <lineage>
        <taxon>Eukaryota</taxon>
        <taxon>Viridiplantae</taxon>
        <taxon>Streptophyta</taxon>
        <taxon>Embryophyta</taxon>
        <taxon>Tracheophyta</taxon>
        <taxon>Spermatophyta</taxon>
        <taxon>Magnoliopsida</taxon>
        <taxon>eudicotyledons</taxon>
        <taxon>Gunneridae</taxon>
        <taxon>Pentapetalae</taxon>
        <taxon>asterids</taxon>
        <taxon>lamiids</taxon>
        <taxon>Lamiales</taxon>
        <taxon>Gesneriaceae</taxon>
        <taxon>Didymocarpoideae</taxon>
        <taxon>Trichosporeae</taxon>
        <taxon>Loxocarpinae</taxon>
        <taxon>Dorcoceras</taxon>
    </lineage>
</organism>
<dbReference type="OrthoDB" id="1751168at2759"/>
<name>A0A2Z7AD39_9LAMI</name>
<evidence type="ECO:0000313" key="2">
    <source>
        <dbReference type="EMBL" id="KZV19255.1"/>
    </source>
</evidence>
<proteinExistence type="predicted"/>
<evidence type="ECO:0000256" key="1">
    <source>
        <dbReference type="SAM" id="MobiDB-lite"/>
    </source>
</evidence>
<dbReference type="EMBL" id="KV016736">
    <property type="protein sequence ID" value="KZV19255.1"/>
    <property type="molecule type" value="Genomic_DNA"/>
</dbReference>
<reference evidence="2 3" key="1">
    <citation type="journal article" date="2015" name="Proc. Natl. Acad. Sci. U.S.A.">
        <title>The resurrection genome of Boea hygrometrica: A blueprint for survival of dehydration.</title>
        <authorList>
            <person name="Xiao L."/>
            <person name="Yang G."/>
            <person name="Zhang L."/>
            <person name="Yang X."/>
            <person name="Zhao S."/>
            <person name="Ji Z."/>
            <person name="Zhou Q."/>
            <person name="Hu M."/>
            <person name="Wang Y."/>
            <person name="Chen M."/>
            <person name="Xu Y."/>
            <person name="Jin H."/>
            <person name="Xiao X."/>
            <person name="Hu G."/>
            <person name="Bao F."/>
            <person name="Hu Y."/>
            <person name="Wan P."/>
            <person name="Li L."/>
            <person name="Deng X."/>
            <person name="Kuang T."/>
            <person name="Xiang C."/>
            <person name="Zhu J.K."/>
            <person name="Oliver M.J."/>
            <person name="He Y."/>
        </authorList>
    </citation>
    <scope>NUCLEOTIDE SEQUENCE [LARGE SCALE GENOMIC DNA]</scope>
    <source>
        <strain evidence="3">cv. XS01</strain>
    </source>
</reference>
<dbReference type="AlphaFoldDB" id="A0A2Z7AD39"/>
<gene>
    <name evidence="2" type="ORF">F511_36554</name>
</gene>
<dbReference type="Proteomes" id="UP000250235">
    <property type="component" value="Unassembled WGS sequence"/>
</dbReference>
<accession>A0A2Z7AD39</accession>